<keyword evidence="3" id="KW-1185">Reference proteome</keyword>
<accession>A0A161SGU9</accession>
<comment type="caution">
    <text evidence="1">The sequence shown here is derived from an EMBL/GenBank/DDBJ whole genome shotgun (WGS) entry which is preliminary data.</text>
</comment>
<dbReference type="OrthoDB" id="2371262at2"/>
<sequence>MSKAEAEERCLSRRNSSADVPQRPIGLMLRVYRYALPEVREQLRHWRDKAEAMPDPELRKQAIASMTSKQFHCEGGSVYAVANLSMRHVLIPLIVAFQTISDYLDNLCDRSTSLDPEDFRRLHQSMLDAVDPAEPLHDYYEFREEKDDAGYLNELVKTCQASLRLLPSYPLAADSVRELVGLYCDLQVYKHIHRELREDALLSWWEKHRGRFPAVAWNEFAAATGSTLGVFMLFLAASDPKLQPETVRQIHEAYFPYICGLHILLDYLIDQEEDLAGGDLNFCSYYDNMDRTVERIAFIVEEAKSKSEQLEHPGFHRMIIEGLLALYLSDPKVSKQRQVKTISRKLMKDSPLMRLFFFINSIWIRKTS</sequence>
<evidence type="ECO:0000313" key="3">
    <source>
        <dbReference type="Proteomes" id="UP000076563"/>
    </source>
</evidence>
<organism evidence="1 3">
    <name type="scientific">Paenibacillus elgii</name>
    <dbReference type="NCBI Taxonomy" id="189691"/>
    <lineage>
        <taxon>Bacteria</taxon>
        <taxon>Bacillati</taxon>
        <taxon>Bacillota</taxon>
        <taxon>Bacilli</taxon>
        <taxon>Bacillales</taxon>
        <taxon>Paenibacillaceae</taxon>
        <taxon>Paenibacillus</taxon>
    </lineage>
</organism>
<proteinExistence type="predicted"/>
<dbReference type="AlphaFoldDB" id="A0A161SGU9"/>
<evidence type="ECO:0000313" key="2">
    <source>
        <dbReference type="EMBL" id="PUA40950.1"/>
    </source>
</evidence>
<dbReference type="STRING" id="1007103.GCA_000213315_07288"/>
<name>A0A161SGU9_9BACL</name>
<evidence type="ECO:0000313" key="1">
    <source>
        <dbReference type="EMBL" id="KZE80575.1"/>
    </source>
</evidence>
<dbReference type="EMBL" id="LQRA01000047">
    <property type="protein sequence ID" value="KZE80575.1"/>
    <property type="molecule type" value="Genomic_DNA"/>
</dbReference>
<reference evidence="2 4" key="3">
    <citation type="submission" date="2018-03" db="EMBL/GenBank/DDBJ databases">
        <title>Genome sequence of Paenibacillus elgii strain AC13 an antimicrobial compound producing bacteria.</title>
        <authorList>
            <person name="Kurokawa A.S."/>
            <person name="Araujo J.F."/>
            <person name="Costa R.A."/>
            <person name="Ortega D.B."/>
            <person name="Pires A.S."/>
            <person name="Pappas G.J.Jr."/>
            <person name="Franco O.L."/>
            <person name="Barreto C."/>
            <person name="Magalhaes B.S."/>
            <person name="Kruger R.H."/>
        </authorList>
    </citation>
    <scope>NUCLEOTIDE SEQUENCE [LARGE SCALE GENOMIC DNA]</scope>
    <source>
        <strain evidence="2 4">AC13</strain>
    </source>
</reference>
<dbReference type="Pfam" id="PF10776">
    <property type="entry name" value="DUF2600"/>
    <property type="match status" value="1"/>
</dbReference>
<dbReference type="Proteomes" id="UP000244184">
    <property type="component" value="Unassembled WGS sequence"/>
</dbReference>
<dbReference type="eggNOG" id="ENOG502Z812">
    <property type="taxonomic scope" value="Bacteria"/>
</dbReference>
<evidence type="ECO:0000313" key="4">
    <source>
        <dbReference type="Proteomes" id="UP000244184"/>
    </source>
</evidence>
<reference evidence="3" key="1">
    <citation type="submission" date="2016-01" db="EMBL/GenBank/DDBJ databases">
        <title>Draft genome of Chromobacterium sp. F49.</title>
        <authorList>
            <person name="Hong K.W."/>
        </authorList>
    </citation>
    <scope>NUCLEOTIDE SEQUENCE [LARGE SCALE GENOMIC DNA]</scope>
    <source>
        <strain evidence="3">M63</strain>
    </source>
</reference>
<dbReference type="InterPro" id="IPR019712">
    <property type="entry name" value="YtpB-like"/>
</dbReference>
<dbReference type="Proteomes" id="UP000076563">
    <property type="component" value="Unassembled WGS sequence"/>
</dbReference>
<protein>
    <submittedName>
        <fullName evidence="2">DUF2600 domain-containing protein</fullName>
    </submittedName>
    <submittedName>
        <fullName evidence="1">Tetraprenyl-beta-curcumene synthase</fullName>
    </submittedName>
</protein>
<dbReference type="EMBL" id="PYHP01000005">
    <property type="protein sequence ID" value="PUA40950.1"/>
    <property type="molecule type" value="Genomic_DNA"/>
</dbReference>
<gene>
    <name evidence="1" type="ORF">AV654_11570</name>
    <name evidence="2" type="ORF">C8Z91_01890</name>
</gene>
<reference evidence="1" key="2">
    <citation type="submission" date="2016-01" db="EMBL/GenBank/DDBJ databases">
        <authorList>
            <person name="McClelland M."/>
            <person name="Jain A."/>
            <person name="Saraogi P."/>
            <person name="Mendelson R."/>
            <person name="Westerman R."/>
            <person name="SanMiguel P."/>
            <person name="Csonka L."/>
        </authorList>
    </citation>
    <scope>NUCLEOTIDE SEQUENCE</scope>
    <source>
        <strain evidence="1">M63</strain>
    </source>
</reference>